<feature type="compositionally biased region" description="Polar residues" evidence="1">
    <location>
        <begin position="1"/>
        <end position="10"/>
    </location>
</feature>
<gene>
    <name evidence="2" type="ORF">CRM22_007366</name>
</gene>
<feature type="compositionally biased region" description="Polar residues" evidence="1">
    <location>
        <begin position="164"/>
        <end position="184"/>
    </location>
</feature>
<evidence type="ECO:0000313" key="3">
    <source>
        <dbReference type="Proteomes" id="UP000308267"/>
    </source>
</evidence>
<comment type="caution">
    <text evidence="2">The sequence shown here is derived from an EMBL/GenBank/DDBJ whole genome shotgun (WGS) entry which is preliminary data.</text>
</comment>
<dbReference type="AlphaFoldDB" id="A0A4S2LGP1"/>
<dbReference type="OrthoDB" id="6242252at2759"/>
<keyword evidence="3" id="KW-1185">Reference proteome</keyword>
<name>A0A4S2LGP1_OPIFE</name>
<organism evidence="2 3">
    <name type="scientific">Opisthorchis felineus</name>
    <dbReference type="NCBI Taxonomy" id="147828"/>
    <lineage>
        <taxon>Eukaryota</taxon>
        <taxon>Metazoa</taxon>
        <taxon>Spiralia</taxon>
        <taxon>Lophotrochozoa</taxon>
        <taxon>Platyhelminthes</taxon>
        <taxon>Trematoda</taxon>
        <taxon>Digenea</taxon>
        <taxon>Opisthorchiida</taxon>
        <taxon>Opisthorchiata</taxon>
        <taxon>Opisthorchiidae</taxon>
        <taxon>Opisthorchis</taxon>
    </lineage>
</organism>
<dbReference type="EMBL" id="SJOL01007456">
    <property type="protein sequence ID" value="TGZ62580.1"/>
    <property type="molecule type" value="Genomic_DNA"/>
</dbReference>
<evidence type="ECO:0000256" key="1">
    <source>
        <dbReference type="SAM" id="MobiDB-lite"/>
    </source>
</evidence>
<dbReference type="Proteomes" id="UP000308267">
    <property type="component" value="Unassembled WGS sequence"/>
</dbReference>
<sequence>MFTTRWSDASSSEDEANWPPPGRRRRHPAGNSNDNESAYSDGSNSCISKLLDSPGITFRDENKPFIRYFVNDDYKQRDFLSDSRLGASTASSGFYSQPPAHSLGRLDSSYFQSPYRPEQPELSPDWLSRFDQFNLDPESPEHVNRSPSLPPSSPLMLRRFLSSQAPTSRTDCSYSCPSRRFNTSPDEDAFRTHTT</sequence>
<proteinExistence type="predicted"/>
<feature type="region of interest" description="Disordered" evidence="1">
    <location>
        <begin position="105"/>
        <end position="195"/>
    </location>
</feature>
<feature type="compositionally biased region" description="Polar residues" evidence="1">
    <location>
        <begin position="30"/>
        <end position="46"/>
    </location>
</feature>
<feature type="region of interest" description="Disordered" evidence="1">
    <location>
        <begin position="1"/>
        <end position="46"/>
    </location>
</feature>
<reference evidence="2 3" key="1">
    <citation type="journal article" date="2019" name="BMC Genomics">
        <title>New insights from Opisthorchis felineus genome: update on genomics of the epidemiologically important liver flukes.</title>
        <authorList>
            <person name="Ershov N.I."/>
            <person name="Mordvinov V.A."/>
            <person name="Prokhortchouk E.B."/>
            <person name="Pakharukova M.Y."/>
            <person name="Gunbin K.V."/>
            <person name="Ustyantsev K."/>
            <person name="Genaev M.A."/>
            <person name="Blinov A.G."/>
            <person name="Mazur A."/>
            <person name="Boulygina E."/>
            <person name="Tsygankova S."/>
            <person name="Khrameeva E."/>
            <person name="Chekanov N."/>
            <person name="Fan G."/>
            <person name="Xiao A."/>
            <person name="Zhang H."/>
            <person name="Xu X."/>
            <person name="Yang H."/>
            <person name="Solovyev V."/>
            <person name="Lee S.M."/>
            <person name="Liu X."/>
            <person name="Afonnikov D.A."/>
            <person name="Skryabin K.G."/>
        </authorList>
    </citation>
    <scope>NUCLEOTIDE SEQUENCE [LARGE SCALE GENOMIC DNA]</scope>
    <source>
        <strain evidence="2">AK-0245</strain>
        <tissue evidence="2">Whole organism</tissue>
    </source>
</reference>
<accession>A0A4S2LGP1</accession>
<evidence type="ECO:0000313" key="2">
    <source>
        <dbReference type="EMBL" id="TGZ62580.1"/>
    </source>
</evidence>
<protein>
    <submittedName>
        <fullName evidence="2">Uncharacterized protein</fullName>
    </submittedName>
</protein>
<feature type="compositionally biased region" description="Low complexity" evidence="1">
    <location>
        <begin position="154"/>
        <end position="163"/>
    </location>
</feature>